<feature type="domain" description="Disease resistance R13L4/SHOC-2-like LRR" evidence="2">
    <location>
        <begin position="7"/>
        <end position="77"/>
    </location>
</feature>
<reference evidence="3 4" key="1">
    <citation type="journal article" date="2020" name="bioRxiv">
        <title>Sequence and annotation of 42 cannabis genomes reveals extensive copy number variation in cannabinoid synthesis and pathogen resistance genes.</title>
        <authorList>
            <person name="Mckernan K.J."/>
            <person name="Helbert Y."/>
            <person name="Kane L.T."/>
            <person name="Ebling H."/>
            <person name="Zhang L."/>
            <person name="Liu B."/>
            <person name="Eaton Z."/>
            <person name="Mclaughlin S."/>
            <person name="Kingan S."/>
            <person name="Baybayan P."/>
            <person name="Concepcion G."/>
            <person name="Jordan M."/>
            <person name="Riva A."/>
            <person name="Barbazuk W."/>
            <person name="Harkins T."/>
        </authorList>
    </citation>
    <scope>NUCLEOTIDE SEQUENCE [LARGE SCALE GENOMIC DNA]</scope>
    <source>
        <strain evidence="4">cv. Jamaican Lion 4</strain>
        <tissue evidence="3">Leaf</tissue>
    </source>
</reference>
<dbReference type="Proteomes" id="UP000583929">
    <property type="component" value="Unassembled WGS sequence"/>
</dbReference>
<feature type="non-terminal residue" evidence="3">
    <location>
        <position position="262"/>
    </location>
</feature>
<dbReference type="Pfam" id="PF23598">
    <property type="entry name" value="LRR_14"/>
    <property type="match status" value="1"/>
</dbReference>
<dbReference type="AlphaFoldDB" id="A0A7J6FW16"/>
<sequence length="262" mass="30011">MKFILPKEIGNLIHLRLLSILSWRIEKIPSSFGNLRCLQTLRVATQSANIPNSMCKLEQLRHLYFYTDAVGGILVGIHTKNLGVSDFLQLKSLNKLEISVNEHFDTFLYNPQALTFTSLFSLAVGNYTITRMKLKLFSLKLEDDPMPTLEKLPKLRVLVIGYETFIGDEMACSRGGFPRLESLQLIFMKNLKEWKVEMSALPRLAYLSVPDGVRNISTLNEIKISNMPKEFKERIEEGGEDFHKVKHDHVLSLYISTSFFNP</sequence>
<dbReference type="InterPro" id="IPR032675">
    <property type="entry name" value="LRR_dom_sf"/>
</dbReference>
<evidence type="ECO:0000259" key="2">
    <source>
        <dbReference type="Pfam" id="PF23598"/>
    </source>
</evidence>
<dbReference type="PANTHER" id="PTHR47186">
    <property type="entry name" value="LEUCINE-RICH REPEAT-CONTAINING PROTEIN 57"/>
    <property type="match status" value="1"/>
</dbReference>
<dbReference type="Gene3D" id="3.80.10.10">
    <property type="entry name" value="Ribonuclease Inhibitor"/>
    <property type="match status" value="1"/>
</dbReference>
<comment type="caution">
    <text evidence="3">The sequence shown here is derived from an EMBL/GenBank/DDBJ whole genome shotgun (WGS) entry which is preliminary data.</text>
</comment>
<dbReference type="PANTHER" id="PTHR47186:SF3">
    <property type="entry name" value="OS09G0267800 PROTEIN"/>
    <property type="match status" value="1"/>
</dbReference>
<name>A0A7J6FW16_CANSA</name>
<dbReference type="EMBL" id="JAATIQ010000165">
    <property type="protein sequence ID" value="KAF4374931.1"/>
    <property type="molecule type" value="Genomic_DNA"/>
</dbReference>
<dbReference type="InterPro" id="IPR055414">
    <property type="entry name" value="LRR_R13L4/SHOC2-like"/>
</dbReference>
<gene>
    <name evidence="3" type="ORF">G4B88_004682</name>
</gene>
<organism evidence="3 4">
    <name type="scientific">Cannabis sativa</name>
    <name type="common">Hemp</name>
    <name type="synonym">Marijuana</name>
    <dbReference type="NCBI Taxonomy" id="3483"/>
    <lineage>
        <taxon>Eukaryota</taxon>
        <taxon>Viridiplantae</taxon>
        <taxon>Streptophyta</taxon>
        <taxon>Embryophyta</taxon>
        <taxon>Tracheophyta</taxon>
        <taxon>Spermatophyta</taxon>
        <taxon>Magnoliopsida</taxon>
        <taxon>eudicotyledons</taxon>
        <taxon>Gunneridae</taxon>
        <taxon>Pentapetalae</taxon>
        <taxon>rosids</taxon>
        <taxon>fabids</taxon>
        <taxon>Rosales</taxon>
        <taxon>Cannabaceae</taxon>
        <taxon>Cannabis</taxon>
    </lineage>
</organism>
<keyword evidence="1" id="KW-0677">Repeat</keyword>
<dbReference type="SUPFAM" id="SSF52058">
    <property type="entry name" value="L domain-like"/>
    <property type="match status" value="1"/>
</dbReference>
<protein>
    <recommendedName>
        <fullName evidence="2">Disease resistance R13L4/SHOC-2-like LRR domain-containing protein</fullName>
    </recommendedName>
</protein>
<evidence type="ECO:0000256" key="1">
    <source>
        <dbReference type="ARBA" id="ARBA00022737"/>
    </source>
</evidence>
<keyword evidence="4" id="KW-1185">Reference proteome</keyword>
<evidence type="ECO:0000313" key="4">
    <source>
        <dbReference type="Proteomes" id="UP000583929"/>
    </source>
</evidence>
<accession>A0A7J6FW16</accession>
<proteinExistence type="predicted"/>
<evidence type="ECO:0000313" key="3">
    <source>
        <dbReference type="EMBL" id="KAF4374931.1"/>
    </source>
</evidence>